<name>A0ABT3H015_9RHOB</name>
<gene>
    <name evidence="1" type="ORF">OKW52_12925</name>
</gene>
<organism evidence="1 2">
    <name type="scientific">Pararhodobacter zhoushanensis</name>
    <dbReference type="NCBI Taxonomy" id="2479545"/>
    <lineage>
        <taxon>Bacteria</taxon>
        <taxon>Pseudomonadati</taxon>
        <taxon>Pseudomonadota</taxon>
        <taxon>Alphaproteobacteria</taxon>
        <taxon>Rhodobacterales</taxon>
        <taxon>Paracoccaceae</taxon>
        <taxon>Pararhodobacter</taxon>
    </lineage>
</organism>
<accession>A0ABT3H015</accession>
<proteinExistence type="predicted"/>
<dbReference type="EMBL" id="JAPDFL010000001">
    <property type="protein sequence ID" value="MCW1933134.1"/>
    <property type="molecule type" value="Genomic_DNA"/>
</dbReference>
<dbReference type="Proteomes" id="UP001208938">
    <property type="component" value="Unassembled WGS sequence"/>
</dbReference>
<comment type="caution">
    <text evidence="1">The sequence shown here is derived from an EMBL/GenBank/DDBJ whole genome shotgun (WGS) entry which is preliminary data.</text>
</comment>
<reference evidence="1 2" key="1">
    <citation type="submission" date="2022-10" db="EMBL/GenBank/DDBJ databases">
        <title>Pararhodobacter sp. nov., isolated from marine algae.</title>
        <authorList>
            <person name="Choi B.J."/>
            <person name="Kim J.M."/>
            <person name="Lee J.K."/>
            <person name="Choi D.G."/>
            <person name="Jeon C.O."/>
        </authorList>
    </citation>
    <scope>NUCLEOTIDE SEQUENCE [LARGE SCALE GENOMIC DNA]</scope>
    <source>
        <strain evidence="1 2">ZQ420</strain>
    </source>
</reference>
<evidence type="ECO:0000313" key="2">
    <source>
        <dbReference type="Proteomes" id="UP001208938"/>
    </source>
</evidence>
<evidence type="ECO:0000313" key="1">
    <source>
        <dbReference type="EMBL" id="MCW1933134.1"/>
    </source>
</evidence>
<protein>
    <submittedName>
        <fullName evidence="1">Uncharacterized protein</fullName>
    </submittedName>
</protein>
<dbReference type="RefSeq" id="WP_264506081.1">
    <property type="nucleotide sequence ID" value="NZ_JAPDFL010000001.1"/>
</dbReference>
<keyword evidence="2" id="KW-1185">Reference proteome</keyword>
<sequence length="169" mass="18600">MTDFLPDISQIEERLGLGENESLQTIDRVVVDGAFLRFLLSRIAEGFALDARAYRKEHGLSTGADWDGLASASEHFAATGFLAGLSATPRNFDEDWYLSTYPDVRAAIREGGYEDGLAHYLAVGRREWRLPNPAVSEAVHDWRRILRAAKEDPVRAAPVNDTPGPDGAS</sequence>